<dbReference type="PROSITE" id="PS00903">
    <property type="entry name" value="CYT_DCMP_DEAMINASES_1"/>
    <property type="match status" value="1"/>
</dbReference>
<keyword evidence="2" id="KW-0479">Metal-binding</keyword>
<evidence type="ECO:0000256" key="2">
    <source>
        <dbReference type="ARBA" id="ARBA00022723"/>
    </source>
</evidence>
<evidence type="ECO:0000256" key="3">
    <source>
        <dbReference type="ARBA" id="ARBA00022801"/>
    </source>
</evidence>
<name>A0A2W7MYE3_9BACT</name>
<dbReference type="AlphaFoldDB" id="A0A2W7MYE3"/>
<dbReference type="GO" id="GO:0008270">
    <property type="term" value="F:zinc ion binding"/>
    <property type="evidence" value="ECO:0007669"/>
    <property type="project" value="InterPro"/>
</dbReference>
<dbReference type="GO" id="GO:0042802">
    <property type="term" value="F:identical protein binding"/>
    <property type="evidence" value="ECO:0007669"/>
    <property type="project" value="UniProtKB-ARBA"/>
</dbReference>
<accession>A0A2W7MYE3</accession>
<dbReference type="PROSITE" id="PS51747">
    <property type="entry name" value="CYT_DCMP_DEAMINASES_2"/>
    <property type="match status" value="1"/>
</dbReference>
<keyword evidence="7" id="KW-1185">Reference proteome</keyword>
<evidence type="ECO:0000256" key="4">
    <source>
        <dbReference type="ARBA" id="ARBA00022833"/>
    </source>
</evidence>
<dbReference type="RefSeq" id="WP_111446631.1">
    <property type="nucleotide sequence ID" value="NZ_QKZK01000029.1"/>
</dbReference>
<organism evidence="6 7">
    <name type="scientific">Breznakibacter xylanolyticus</name>
    <dbReference type="NCBI Taxonomy" id="990"/>
    <lineage>
        <taxon>Bacteria</taxon>
        <taxon>Pseudomonadati</taxon>
        <taxon>Bacteroidota</taxon>
        <taxon>Bacteroidia</taxon>
        <taxon>Marinilabiliales</taxon>
        <taxon>Marinilabiliaceae</taxon>
        <taxon>Breznakibacter</taxon>
    </lineage>
</organism>
<evidence type="ECO:0000313" key="6">
    <source>
        <dbReference type="EMBL" id="PZX12850.1"/>
    </source>
</evidence>
<dbReference type="GO" id="GO:0072527">
    <property type="term" value="P:pyrimidine-containing compound metabolic process"/>
    <property type="evidence" value="ECO:0007669"/>
    <property type="project" value="UniProtKB-ARBA"/>
</dbReference>
<dbReference type="InterPro" id="IPR050202">
    <property type="entry name" value="Cyt/Deoxycyt_deaminase"/>
</dbReference>
<comment type="similarity">
    <text evidence="1">Belongs to the cytidine and deoxycytidylate deaminase family.</text>
</comment>
<keyword evidence="4" id="KW-0862">Zinc</keyword>
<dbReference type="SUPFAM" id="SSF53927">
    <property type="entry name" value="Cytidine deaminase-like"/>
    <property type="match status" value="1"/>
</dbReference>
<dbReference type="GO" id="GO:0005829">
    <property type="term" value="C:cytosol"/>
    <property type="evidence" value="ECO:0007669"/>
    <property type="project" value="TreeGrafter"/>
</dbReference>
<dbReference type="OrthoDB" id="9795347at2"/>
<dbReference type="PANTHER" id="PTHR11644">
    <property type="entry name" value="CYTIDINE DEAMINASE"/>
    <property type="match status" value="1"/>
</dbReference>
<gene>
    <name evidence="6" type="ORF">LX69_02805</name>
</gene>
<dbReference type="EMBL" id="QKZK01000029">
    <property type="protein sequence ID" value="PZX12850.1"/>
    <property type="molecule type" value="Genomic_DNA"/>
</dbReference>
<evidence type="ECO:0000256" key="1">
    <source>
        <dbReference type="ARBA" id="ARBA00006576"/>
    </source>
</evidence>
<dbReference type="Proteomes" id="UP000249239">
    <property type="component" value="Unassembled WGS sequence"/>
</dbReference>
<dbReference type="GO" id="GO:0004126">
    <property type="term" value="F:cytidine deaminase activity"/>
    <property type="evidence" value="ECO:0007669"/>
    <property type="project" value="TreeGrafter"/>
</dbReference>
<dbReference type="InterPro" id="IPR016193">
    <property type="entry name" value="Cytidine_deaminase-like"/>
</dbReference>
<proteinExistence type="inferred from homology"/>
<dbReference type="Gene3D" id="3.40.140.10">
    <property type="entry name" value="Cytidine Deaminase, domain 2"/>
    <property type="match status" value="1"/>
</dbReference>
<dbReference type="PANTHER" id="PTHR11644:SF2">
    <property type="entry name" value="CYTIDINE DEAMINASE"/>
    <property type="match status" value="1"/>
</dbReference>
<dbReference type="CDD" id="cd01283">
    <property type="entry name" value="cytidine_deaminase"/>
    <property type="match status" value="1"/>
</dbReference>
<comment type="caution">
    <text evidence="6">The sequence shown here is derived from an EMBL/GenBank/DDBJ whole genome shotgun (WGS) entry which is preliminary data.</text>
</comment>
<reference evidence="6 7" key="1">
    <citation type="submission" date="2018-06" db="EMBL/GenBank/DDBJ databases">
        <title>Genomic Encyclopedia of Archaeal and Bacterial Type Strains, Phase II (KMG-II): from individual species to whole genera.</title>
        <authorList>
            <person name="Goeker M."/>
        </authorList>
    </citation>
    <scope>NUCLEOTIDE SEQUENCE [LARGE SCALE GENOMIC DNA]</scope>
    <source>
        <strain evidence="6 7">DSM 6779</strain>
    </source>
</reference>
<sequence>MPQMQLTISYWEYDLNDGAIPQDIQRLIDKSIAVREGAYAPYSRFQVGAALLLSDGSVVTGNNQENGAYPSGLCAERVAMFYANAQYPHLSIRAIALAAGEGADLTQSPITPCGACRQVMLESQGRQNHPIEVWMVGKNKVIKLSSVDSLMTFAFDGSSLKK</sequence>
<protein>
    <submittedName>
        <fullName evidence="6">Cytidine deaminase</fullName>
    </submittedName>
</protein>
<dbReference type="InterPro" id="IPR002125">
    <property type="entry name" value="CMP_dCMP_dom"/>
</dbReference>
<evidence type="ECO:0000259" key="5">
    <source>
        <dbReference type="PROSITE" id="PS51747"/>
    </source>
</evidence>
<evidence type="ECO:0000313" key="7">
    <source>
        <dbReference type="Proteomes" id="UP000249239"/>
    </source>
</evidence>
<keyword evidence="3" id="KW-0378">Hydrolase</keyword>
<feature type="domain" description="CMP/dCMP-type deaminase" evidence="5">
    <location>
        <begin position="22"/>
        <end position="158"/>
    </location>
</feature>
<dbReference type="Pfam" id="PF00383">
    <property type="entry name" value="dCMP_cyt_deam_1"/>
    <property type="match status" value="1"/>
</dbReference>
<dbReference type="GO" id="GO:0055086">
    <property type="term" value="P:nucleobase-containing small molecule metabolic process"/>
    <property type="evidence" value="ECO:0007669"/>
    <property type="project" value="UniProtKB-ARBA"/>
</dbReference>
<dbReference type="NCBIfam" id="NF004064">
    <property type="entry name" value="PRK05578.1"/>
    <property type="match status" value="1"/>
</dbReference>
<dbReference type="InterPro" id="IPR016192">
    <property type="entry name" value="APOBEC/CMP_deaminase_Zn-bd"/>
</dbReference>